<keyword evidence="5 10" id="KW-0813">Transport</keyword>
<comment type="subcellular location">
    <subcellularLocation>
        <location evidence="1 10">Periplasm</location>
    </subcellularLocation>
</comment>
<dbReference type="NCBIfam" id="TIGR00547">
    <property type="entry name" value="lolA"/>
    <property type="match status" value="1"/>
</dbReference>
<dbReference type="GO" id="GO:0044874">
    <property type="term" value="P:lipoprotein localization to outer membrane"/>
    <property type="evidence" value="ECO:0007669"/>
    <property type="project" value="UniProtKB-UniRule"/>
</dbReference>
<proteinExistence type="inferred from homology"/>
<dbReference type="Pfam" id="PF03548">
    <property type="entry name" value="LolA"/>
    <property type="match status" value="1"/>
</dbReference>
<dbReference type="InterPro" id="IPR004564">
    <property type="entry name" value="OM_lipoprot_carrier_LolA-like"/>
</dbReference>
<sequence length="207" mass="22277" precursor="true">MKHFLIALALALALALCAAGVAHADAVDALRDFAHDVKSGKANFTQTVTSPDGKRKKLSSGSFEFERPNRFRFAYAKPFEQTIVADGQKVWIYDADLNQASSRKLADALGATPAALLAGANIEHDFTLKAQPSEGGVDWVQAAPKQAESTIQSLKLGFRGKELAAMEIVDGFGQRSRLDFSAVQANVPVSAERFQFKLPAGADLIEQ</sequence>
<organism evidence="11 12">
    <name type="scientific">Roseateles saccharophilus</name>
    <name type="common">Pseudomonas saccharophila</name>
    <dbReference type="NCBI Taxonomy" id="304"/>
    <lineage>
        <taxon>Bacteria</taxon>
        <taxon>Pseudomonadati</taxon>
        <taxon>Pseudomonadota</taxon>
        <taxon>Betaproteobacteria</taxon>
        <taxon>Burkholderiales</taxon>
        <taxon>Sphaerotilaceae</taxon>
        <taxon>Roseateles</taxon>
    </lineage>
</organism>
<evidence type="ECO:0000256" key="5">
    <source>
        <dbReference type="ARBA" id="ARBA00022448"/>
    </source>
</evidence>
<keyword evidence="12" id="KW-1185">Reference proteome</keyword>
<dbReference type="AlphaFoldDB" id="A0A4R3VI81"/>
<dbReference type="HAMAP" id="MF_00240">
    <property type="entry name" value="LolA"/>
    <property type="match status" value="1"/>
</dbReference>
<evidence type="ECO:0000256" key="2">
    <source>
        <dbReference type="ARBA" id="ARBA00007615"/>
    </source>
</evidence>
<evidence type="ECO:0000256" key="8">
    <source>
        <dbReference type="ARBA" id="ARBA00022927"/>
    </source>
</evidence>
<dbReference type="OrthoDB" id="9787361at2"/>
<dbReference type="RefSeq" id="WP_132569606.1">
    <property type="nucleotide sequence ID" value="NZ_CBCSGL010000034.1"/>
</dbReference>
<name>A0A4R3VI81_ROSSA</name>
<comment type="similarity">
    <text evidence="2 10">Belongs to the LolA family.</text>
</comment>
<comment type="subunit">
    <text evidence="3 10">Monomer.</text>
</comment>
<dbReference type="GO" id="GO:0042953">
    <property type="term" value="P:lipoprotein transport"/>
    <property type="evidence" value="ECO:0007669"/>
    <property type="project" value="InterPro"/>
</dbReference>
<keyword evidence="7 10" id="KW-0574">Periplasm</keyword>
<comment type="caution">
    <text evidence="11">The sequence shown here is derived from an EMBL/GenBank/DDBJ whole genome shotgun (WGS) entry which is preliminary data.</text>
</comment>
<dbReference type="InterPro" id="IPR029046">
    <property type="entry name" value="LolA/LolB/LppX"/>
</dbReference>
<gene>
    <name evidence="10" type="primary">lolA</name>
    <name evidence="11" type="ORF">EV671_100284</name>
</gene>
<dbReference type="CDD" id="cd16325">
    <property type="entry name" value="LolA"/>
    <property type="match status" value="1"/>
</dbReference>
<dbReference type="PANTHER" id="PTHR35869">
    <property type="entry name" value="OUTER-MEMBRANE LIPOPROTEIN CARRIER PROTEIN"/>
    <property type="match status" value="1"/>
</dbReference>
<reference evidence="11 12" key="1">
    <citation type="submission" date="2019-03" db="EMBL/GenBank/DDBJ databases">
        <title>Genomic Encyclopedia of Type Strains, Phase IV (KMG-IV): sequencing the most valuable type-strain genomes for metagenomic binning, comparative biology and taxonomic classification.</title>
        <authorList>
            <person name="Goeker M."/>
        </authorList>
    </citation>
    <scope>NUCLEOTIDE SEQUENCE [LARGE SCALE GENOMIC DNA]</scope>
    <source>
        <strain evidence="11 12">DSM 654</strain>
    </source>
</reference>
<keyword evidence="6 10" id="KW-0732">Signal</keyword>
<keyword evidence="9 10" id="KW-0143">Chaperone</keyword>
<keyword evidence="8 10" id="KW-0653">Protein transport</keyword>
<dbReference type="Proteomes" id="UP000295110">
    <property type="component" value="Unassembled WGS sequence"/>
</dbReference>
<evidence type="ECO:0000256" key="4">
    <source>
        <dbReference type="ARBA" id="ARBA00014035"/>
    </source>
</evidence>
<dbReference type="EMBL" id="SMBU01000002">
    <property type="protein sequence ID" value="TCV03823.1"/>
    <property type="molecule type" value="Genomic_DNA"/>
</dbReference>
<dbReference type="PANTHER" id="PTHR35869:SF1">
    <property type="entry name" value="OUTER-MEMBRANE LIPOPROTEIN CARRIER PROTEIN"/>
    <property type="match status" value="1"/>
</dbReference>
<dbReference type="InterPro" id="IPR018323">
    <property type="entry name" value="OM_lipoprot_carrier_LolA_Pbac"/>
</dbReference>
<accession>A0A4R3VI81</accession>
<feature type="signal peptide" evidence="10">
    <location>
        <begin position="1"/>
        <end position="24"/>
    </location>
</feature>
<evidence type="ECO:0000256" key="10">
    <source>
        <dbReference type="HAMAP-Rule" id="MF_00240"/>
    </source>
</evidence>
<evidence type="ECO:0000313" key="12">
    <source>
        <dbReference type="Proteomes" id="UP000295110"/>
    </source>
</evidence>
<feature type="chain" id="PRO_5021049498" description="Outer-membrane lipoprotein carrier protein" evidence="10">
    <location>
        <begin position="25"/>
        <end position="207"/>
    </location>
</feature>
<evidence type="ECO:0000313" key="11">
    <source>
        <dbReference type="EMBL" id="TCV03823.1"/>
    </source>
</evidence>
<protein>
    <recommendedName>
        <fullName evidence="4 10">Outer-membrane lipoprotein carrier protein</fullName>
    </recommendedName>
</protein>
<evidence type="ECO:0000256" key="1">
    <source>
        <dbReference type="ARBA" id="ARBA00004418"/>
    </source>
</evidence>
<dbReference type="GO" id="GO:0042597">
    <property type="term" value="C:periplasmic space"/>
    <property type="evidence" value="ECO:0007669"/>
    <property type="project" value="UniProtKB-SubCell"/>
</dbReference>
<dbReference type="SUPFAM" id="SSF89392">
    <property type="entry name" value="Prokaryotic lipoproteins and lipoprotein localization factors"/>
    <property type="match status" value="1"/>
</dbReference>
<keyword evidence="11" id="KW-0449">Lipoprotein</keyword>
<evidence type="ECO:0000256" key="6">
    <source>
        <dbReference type="ARBA" id="ARBA00022729"/>
    </source>
</evidence>
<dbReference type="Gene3D" id="2.50.20.10">
    <property type="entry name" value="Lipoprotein localisation LolA/LolB/LppX"/>
    <property type="match status" value="1"/>
</dbReference>
<evidence type="ECO:0000256" key="3">
    <source>
        <dbReference type="ARBA" id="ARBA00011245"/>
    </source>
</evidence>
<evidence type="ECO:0000256" key="7">
    <source>
        <dbReference type="ARBA" id="ARBA00022764"/>
    </source>
</evidence>
<evidence type="ECO:0000256" key="9">
    <source>
        <dbReference type="ARBA" id="ARBA00023186"/>
    </source>
</evidence>
<comment type="function">
    <text evidence="10">Participates in the translocation of lipoproteins from the inner membrane to the outer membrane. Only forms a complex with a lipoprotein if the residue after the N-terminal Cys is not an aspartate (The Asp acts as a targeting signal to indicate that the lipoprotein should stay in the inner membrane).</text>
</comment>